<evidence type="ECO:0000313" key="6">
    <source>
        <dbReference type="EMBL" id="MCC2220154.1"/>
    </source>
</evidence>
<dbReference type="GO" id="GO:0016887">
    <property type="term" value="F:ATP hydrolysis activity"/>
    <property type="evidence" value="ECO:0007669"/>
    <property type="project" value="InterPro"/>
</dbReference>
<keyword evidence="2" id="KW-0813">Transport</keyword>
<accession>A0AAE3E169</accession>
<comment type="caution">
    <text evidence="6">The sequence shown here is derived from an EMBL/GenBank/DDBJ whole genome shotgun (WGS) entry which is preliminary data.</text>
</comment>
<dbReference type="SUPFAM" id="SSF52540">
    <property type="entry name" value="P-loop containing nucleoside triphosphate hydrolases"/>
    <property type="match status" value="1"/>
</dbReference>
<dbReference type="RefSeq" id="WP_308730839.1">
    <property type="nucleotide sequence ID" value="NZ_JAJEQN010000001.1"/>
</dbReference>
<proteinExistence type="inferred from homology"/>
<dbReference type="Pfam" id="PF00005">
    <property type="entry name" value="ABC_tran"/>
    <property type="match status" value="1"/>
</dbReference>
<dbReference type="PANTHER" id="PTHR42711">
    <property type="entry name" value="ABC TRANSPORTER ATP-BINDING PROTEIN"/>
    <property type="match status" value="1"/>
</dbReference>
<keyword evidence="3" id="KW-0547">Nucleotide-binding</keyword>
<dbReference type="PANTHER" id="PTHR42711:SF5">
    <property type="entry name" value="ABC TRANSPORTER ATP-BINDING PROTEIN NATA"/>
    <property type="match status" value="1"/>
</dbReference>
<reference evidence="6 7" key="1">
    <citation type="submission" date="2021-10" db="EMBL/GenBank/DDBJ databases">
        <title>Anaerobic single-cell dispensing facilitates the cultivation of human gut bacteria.</title>
        <authorList>
            <person name="Afrizal A."/>
        </authorList>
    </citation>
    <scope>NUCLEOTIDE SEQUENCE [LARGE SCALE GENOMIC DNA]</scope>
    <source>
        <strain evidence="6 7">CLA-AA-H224</strain>
    </source>
</reference>
<organism evidence="6 7">
    <name type="scientific">Anthropogastromicrobium aceti</name>
    <dbReference type="NCBI Taxonomy" id="2981768"/>
    <lineage>
        <taxon>Bacteria</taxon>
        <taxon>Bacillati</taxon>
        <taxon>Bacillota</taxon>
        <taxon>Clostridia</taxon>
        <taxon>Lachnospirales</taxon>
        <taxon>Lachnospiraceae</taxon>
        <taxon>Anthropogastromicrobium</taxon>
    </lineage>
</organism>
<feature type="domain" description="ABC transporter" evidence="5">
    <location>
        <begin position="5"/>
        <end position="235"/>
    </location>
</feature>
<dbReference type="Proteomes" id="UP001198200">
    <property type="component" value="Unassembled WGS sequence"/>
</dbReference>
<dbReference type="InterPro" id="IPR027417">
    <property type="entry name" value="P-loop_NTPase"/>
</dbReference>
<gene>
    <name evidence="6" type="ORF">LKD48_00630</name>
</gene>
<evidence type="ECO:0000256" key="4">
    <source>
        <dbReference type="ARBA" id="ARBA00022840"/>
    </source>
</evidence>
<comment type="similarity">
    <text evidence="1">Belongs to the ABC transporter superfamily.</text>
</comment>
<sequence length="308" mass="34649">MQSEITVKNLKKYFAEIKAVDDISFTVQKGELFGFLGVNGAGKSTTIRMMCTLFSPTGGEIEIGGLRVGEADEQIRQKIGVVWQENVLDDRLTVKENLQVRAAMYQTKSAWQKERIHTVCEKLHLEDIYARRYAKLSGGQKRRCEIAAALLNDPEVLFLDEPTTGLDPATRKQVWASVKSLQRDDKVTVFLTTHYMEEAAAAGHIVILDKGKICEFGTPQELKMRYAKDMLTLYYKQEKDILTSDNEKIYDTIPITAKSEIRVLENSMEAIPILNQLSDQLEGFELQQGTMDDVFLAVTGKSLKGGNI</sequence>
<evidence type="ECO:0000256" key="3">
    <source>
        <dbReference type="ARBA" id="ARBA00022741"/>
    </source>
</evidence>
<dbReference type="EMBL" id="JAJEQN010000001">
    <property type="protein sequence ID" value="MCC2220154.1"/>
    <property type="molecule type" value="Genomic_DNA"/>
</dbReference>
<dbReference type="PROSITE" id="PS50893">
    <property type="entry name" value="ABC_TRANSPORTER_2"/>
    <property type="match status" value="1"/>
</dbReference>
<keyword evidence="4 6" id="KW-0067">ATP-binding</keyword>
<name>A0AAE3E169_9FIRM</name>
<dbReference type="InterPro" id="IPR003439">
    <property type="entry name" value="ABC_transporter-like_ATP-bd"/>
</dbReference>
<dbReference type="Gene3D" id="3.40.50.300">
    <property type="entry name" value="P-loop containing nucleotide triphosphate hydrolases"/>
    <property type="match status" value="1"/>
</dbReference>
<evidence type="ECO:0000313" key="7">
    <source>
        <dbReference type="Proteomes" id="UP001198200"/>
    </source>
</evidence>
<dbReference type="InterPro" id="IPR050763">
    <property type="entry name" value="ABC_transporter_ATP-binding"/>
</dbReference>
<evidence type="ECO:0000259" key="5">
    <source>
        <dbReference type="PROSITE" id="PS50893"/>
    </source>
</evidence>
<dbReference type="SMART" id="SM00382">
    <property type="entry name" value="AAA"/>
    <property type="match status" value="1"/>
</dbReference>
<dbReference type="GO" id="GO:0005524">
    <property type="term" value="F:ATP binding"/>
    <property type="evidence" value="ECO:0007669"/>
    <property type="project" value="UniProtKB-KW"/>
</dbReference>
<evidence type="ECO:0000256" key="2">
    <source>
        <dbReference type="ARBA" id="ARBA00022448"/>
    </source>
</evidence>
<dbReference type="AlphaFoldDB" id="A0AAE3E169"/>
<protein>
    <submittedName>
        <fullName evidence="6">ABC transporter ATP-binding protein</fullName>
    </submittedName>
</protein>
<dbReference type="InterPro" id="IPR003593">
    <property type="entry name" value="AAA+_ATPase"/>
</dbReference>
<evidence type="ECO:0000256" key="1">
    <source>
        <dbReference type="ARBA" id="ARBA00005417"/>
    </source>
</evidence>
<keyword evidence="7" id="KW-1185">Reference proteome</keyword>